<organism evidence="2 3">
    <name type="scientific">Stenotrophobium rhamnosiphilum</name>
    <dbReference type="NCBI Taxonomy" id="2029166"/>
    <lineage>
        <taxon>Bacteria</taxon>
        <taxon>Pseudomonadati</taxon>
        <taxon>Pseudomonadota</taxon>
        <taxon>Gammaproteobacteria</taxon>
        <taxon>Nevskiales</taxon>
        <taxon>Nevskiaceae</taxon>
        <taxon>Stenotrophobium</taxon>
    </lineage>
</organism>
<dbReference type="Proteomes" id="UP000244248">
    <property type="component" value="Unassembled WGS sequence"/>
</dbReference>
<feature type="domain" description="NTP pyrophosphohydrolase MazG-like" evidence="1">
    <location>
        <begin position="26"/>
        <end position="86"/>
    </location>
</feature>
<evidence type="ECO:0000259" key="1">
    <source>
        <dbReference type="Pfam" id="PF03819"/>
    </source>
</evidence>
<evidence type="ECO:0000313" key="3">
    <source>
        <dbReference type="Proteomes" id="UP000244248"/>
    </source>
</evidence>
<comment type="caution">
    <text evidence="2">The sequence shown here is derived from an EMBL/GenBank/DDBJ whole genome shotgun (WGS) entry which is preliminary data.</text>
</comment>
<dbReference type="GO" id="GO:0046081">
    <property type="term" value="P:dUTP catabolic process"/>
    <property type="evidence" value="ECO:0007669"/>
    <property type="project" value="TreeGrafter"/>
</dbReference>
<reference evidence="2 3" key="1">
    <citation type="submission" date="2018-04" db="EMBL/GenBank/DDBJ databases">
        <title>Novel species isolated from glacier.</title>
        <authorList>
            <person name="Liu Q."/>
            <person name="Xin Y.-H."/>
        </authorList>
    </citation>
    <scope>NUCLEOTIDE SEQUENCE [LARGE SCALE GENOMIC DNA]</scope>
    <source>
        <strain evidence="2 3">GT1R17</strain>
    </source>
</reference>
<dbReference type="CDD" id="cd11529">
    <property type="entry name" value="NTP-PPase_MazG_Cterm"/>
    <property type="match status" value="1"/>
</dbReference>
<dbReference type="InterPro" id="IPR004518">
    <property type="entry name" value="MazG-like_dom"/>
</dbReference>
<dbReference type="RefSeq" id="WP_107939258.1">
    <property type="nucleotide sequence ID" value="NZ_QANS01000002.1"/>
</dbReference>
<keyword evidence="3" id="KW-1185">Reference proteome</keyword>
<dbReference type="PANTHER" id="PTHR30522:SF0">
    <property type="entry name" value="NUCLEOSIDE TRIPHOSPHATE PYROPHOSPHOHYDROLASE"/>
    <property type="match status" value="1"/>
</dbReference>
<dbReference type="InterPro" id="IPR048011">
    <property type="entry name" value="NTP-PPase_MazG-like_C"/>
</dbReference>
<dbReference type="GO" id="GO:0046047">
    <property type="term" value="P:TTP catabolic process"/>
    <property type="evidence" value="ECO:0007669"/>
    <property type="project" value="TreeGrafter"/>
</dbReference>
<dbReference type="GO" id="GO:0046076">
    <property type="term" value="P:dTTP catabolic process"/>
    <property type="evidence" value="ECO:0007669"/>
    <property type="project" value="TreeGrafter"/>
</dbReference>
<name>A0A2T5MHM6_9GAMM</name>
<protein>
    <submittedName>
        <fullName evidence="2">MazG family protein</fullName>
    </submittedName>
</protein>
<dbReference type="GO" id="GO:0046052">
    <property type="term" value="P:UTP catabolic process"/>
    <property type="evidence" value="ECO:0007669"/>
    <property type="project" value="TreeGrafter"/>
</dbReference>
<dbReference type="GO" id="GO:0046061">
    <property type="term" value="P:dATP catabolic process"/>
    <property type="evidence" value="ECO:0007669"/>
    <property type="project" value="TreeGrafter"/>
</dbReference>
<accession>A0A2T5MHM6</accession>
<dbReference type="AlphaFoldDB" id="A0A2T5MHM6"/>
<proteinExistence type="predicted"/>
<dbReference type="Gene3D" id="1.10.287.1080">
    <property type="entry name" value="MazG-like"/>
    <property type="match status" value="1"/>
</dbReference>
<dbReference type="SUPFAM" id="SSF101386">
    <property type="entry name" value="all-alpha NTP pyrophosphatases"/>
    <property type="match status" value="1"/>
</dbReference>
<dbReference type="EMBL" id="QANS01000002">
    <property type="protein sequence ID" value="PTU32067.1"/>
    <property type="molecule type" value="Genomic_DNA"/>
</dbReference>
<gene>
    <name evidence="2" type="ORF">CJD38_05175</name>
</gene>
<dbReference type="GO" id="GO:0047429">
    <property type="term" value="F:nucleoside triphosphate diphosphatase activity"/>
    <property type="evidence" value="ECO:0007669"/>
    <property type="project" value="InterPro"/>
</dbReference>
<dbReference type="Pfam" id="PF03819">
    <property type="entry name" value="MazG"/>
    <property type="match status" value="1"/>
</dbReference>
<dbReference type="GO" id="GO:0006203">
    <property type="term" value="P:dGTP catabolic process"/>
    <property type="evidence" value="ECO:0007669"/>
    <property type="project" value="TreeGrafter"/>
</dbReference>
<dbReference type="InterPro" id="IPR011551">
    <property type="entry name" value="NTP_PyrPHydrolase_MazG"/>
</dbReference>
<dbReference type="OrthoDB" id="9808939at2"/>
<sequence length="126" mass="14551">MVEPLNEAMRIQLDAAKLGFDWRELQELWDKLAEEVGELKEAVSEGPDRTRDELGDLLFMAVNLARHLKVDPARALNEANAKFSRRFGFILESVEQLPPIGHPQRLDAMEALWQEAKMRERKQDPK</sequence>
<dbReference type="PANTHER" id="PTHR30522">
    <property type="entry name" value="NUCLEOSIDE TRIPHOSPHATE PYROPHOSPHOHYDROLASE"/>
    <property type="match status" value="1"/>
</dbReference>
<evidence type="ECO:0000313" key="2">
    <source>
        <dbReference type="EMBL" id="PTU32067.1"/>
    </source>
</evidence>